<dbReference type="HAMAP" id="MF_02019">
    <property type="entry name" value="MurF"/>
    <property type="match status" value="1"/>
</dbReference>
<evidence type="ECO:0000256" key="11">
    <source>
        <dbReference type="RuleBase" id="RU004136"/>
    </source>
</evidence>
<keyword evidence="5 10" id="KW-0067">ATP-binding</keyword>
<keyword evidence="2 10" id="KW-0436">Ligase</keyword>
<dbReference type="InterPro" id="IPR004101">
    <property type="entry name" value="Mur_ligase_C"/>
</dbReference>
<gene>
    <name evidence="10" type="primary">murF</name>
    <name evidence="15" type="ORF">SAMN05444336_11066</name>
</gene>
<dbReference type="GO" id="GO:0047480">
    <property type="term" value="F:UDP-N-acetylmuramoyl-tripeptide-D-alanyl-D-alanine ligase activity"/>
    <property type="evidence" value="ECO:0007669"/>
    <property type="project" value="UniProtKB-UniRule"/>
</dbReference>
<dbReference type="GO" id="GO:0008766">
    <property type="term" value="F:UDP-N-acetylmuramoylalanyl-D-glutamyl-2,6-diaminopimelate-D-alanyl-D-alanine ligase activity"/>
    <property type="evidence" value="ECO:0007669"/>
    <property type="project" value="RHEA"/>
</dbReference>
<dbReference type="InterPro" id="IPR051046">
    <property type="entry name" value="MurCDEF_CellWall_CoF430Synth"/>
</dbReference>
<dbReference type="GO" id="GO:0005737">
    <property type="term" value="C:cytoplasm"/>
    <property type="evidence" value="ECO:0007669"/>
    <property type="project" value="UniProtKB-SubCell"/>
</dbReference>
<evidence type="ECO:0000259" key="14">
    <source>
        <dbReference type="Pfam" id="PF08245"/>
    </source>
</evidence>
<dbReference type="Pfam" id="PF02875">
    <property type="entry name" value="Mur_ligase_C"/>
    <property type="match status" value="1"/>
</dbReference>
<comment type="similarity">
    <text evidence="10">Belongs to the MurCDEF family. MurF subfamily.</text>
</comment>
<dbReference type="InterPro" id="IPR036565">
    <property type="entry name" value="Mur-like_cat_sf"/>
</dbReference>
<dbReference type="AlphaFoldDB" id="A0A1H3EK43"/>
<dbReference type="STRING" id="356660.SAMN05444336_11066"/>
<protein>
    <recommendedName>
        <fullName evidence="10 11">UDP-N-acetylmuramoyl-tripeptide--D-alanyl-D-alanine ligase</fullName>
        <ecNumber evidence="10 11">6.3.2.10</ecNumber>
    </recommendedName>
    <alternativeName>
        <fullName evidence="10">D-alanyl-D-alanine-adding enzyme</fullName>
    </alternativeName>
</protein>
<dbReference type="EC" id="6.3.2.10" evidence="10 11"/>
<dbReference type="PANTHER" id="PTHR43024:SF1">
    <property type="entry name" value="UDP-N-ACETYLMURAMOYL-TRIPEPTIDE--D-ALANYL-D-ALANINE LIGASE"/>
    <property type="match status" value="1"/>
</dbReference>
<dbReference type="InterPro" id="IPR035911">
    <property type="entry name" value="MurE/MurF_N"/>
</dbReference>
<dbReference type="InterPro" id="IPR036615">
    <property type="entry name" value="Mur_ligase_C_dom_sf"/>
</dbReference>
<keyword evidence="3 10" id="KW-0132">Cell division</keyword>
<evidence type="ECO:0000259" key="12">
    <source>
        <dbReference type="Pfam" id="PF01225"/>
    </source>
</evidence>
<keyword evidence="7 10" id="KW-0573">Peptidoglycan synthesis</keyword>
<dbReference type="GO" id="GO:0071555">
    <property type="term" value="P:cell wall organization"/>
    <property type="evidence" value="ECO:0007669"/>
    <property type="project" value="UniProtKB-KW"/>
</dbReference>
<dbReference type="GO" id="GO:0005524">
    <property type="term" value="F:ATP binding"/>
    <property type="evidence" value="ECO:0007669"/>
    <property type="project" value="UniProtKB-UniRule"/>
</dbReference>
<dbReference type="EMBL" id="FNMZ01000010">
    <property type="protein sequence ID" value="SDX79126.1"/>
    <property type="molecule type" value="Genomic_DNA"/>
</dbReference>
<evidence type="ECO:0000256" key="5">
    <source>
        <dbReference type="ARBA" id="ARBA00022840"/>
    </source>
</evidence>
<dbReference type="Gene3D" id="3.90.190.20">
    <property type="entry name" value="Mur ligase, C-terminal domain"/>
    <property type="match status" value="1"/>
</dbReference>
<dbReference type="OrthoDB" id="9800958at2"/>
<feature type="domain" description="Mur ligase C-terminal" evidence="13">
    <location>
        <begin position="335"/>
        <end position="456"/>
    </location>
</feature>
<evidence type="ECO:0000256" key="2">
    <source>
        <dbReference type="ARBA" id="ARBA00022598"/>
    </source>
</evidence>
<dbReference type="SUPFAM" id="SSF63418">
    <property type="entry name" value="MurE/MurF N-terminal domain"/>
    <property type="match status" value="1"/>
</dbReference>
<evidence type="ECO:0000256" key="4">
    <source>
        <dbReference type="ARBA" id="ARBA00022741"/>
    </source>
</evidence>
<feature type="domain" description="Mur ligase N-terminal catalytic" evidence="12">
    <location>
        <begin position="26"/>
        <end position="96"/>
    </location>
</feature>
<dbReference type="SUPFAM" id="SSF53244">
    <property type="entry name" value="MurD-like peptide ligases, peptide-binding domain"/>
    <property type="match status" value="1"/>
</dbReference>
<dbReference type="Pfam" id="PF08245">
    <property type="entry name" value="Mur_ligase_M"/>
    <property type="match status" value="1"/>
</dbReference>
<dbReference type="PANTHER" id="PTHR43024">
    <property type="entry name" value="UDP-N-ACETYLMURAMOYL-TRIPEPTIDE--D-ALANYL-D-ALANINE LIGASE"/>
    <property type="match status" value="1"/>
</dbReference>
<keyword evidence="8 10" id="KW-0131">Cell cycle</keyword>
<accession>A0A1H3EK43</accession>
<dbReference type="Pfam" id="PF01225">
    <property type="entry name" value="Mur_ligase"/>
    <property type="match status" value="1"/>
</dbReference>
<feature type="domain" description="Mur ligase central" evidence="14">
    <location>
        <begin position="108"/>
        <end position="296"/>
    </location>
</feature>
<feature type="binding site" evidence="10">
    <location>
        <begin position="110"/>
        <end position="116"/>
    </location>
    <ligand>
        <name>ATP</name>
        <dbReference type="ChEBI" id="CHEBI:30616"/>
    </ligand>
</feature>
<sequence>MTTPLWTSEAAEAATGGRATRAFVATGVSIDSRAVAKGDLFVALKDVRDGHDFVVAALEAGAAAALVSRIPEGAPADAPLLIVDDPLKGLEALAAAARARTGAKVIGVTGSVGKTSTKEMLRAALGAQGRVHAAEKSYNNHWGVPLTLARMPAETDYAVIEIGMNHAGEIRPLTRLARPHAAIVTTVAPVHLAHFRDEREIAFAKAEIFEGLEPGGAAILYRDNPHYERLARRARRFGARVLRFGEAPRCQARMTGLALGAAETTVSARLHGREALVKVGAPGRHFAVNALAVLLAVEAVGADPARAAVALGTWTAPDGRGSRWRIEMGEVGLDGAVHLIDESYNANPTSVGAALDVLACAEGEDGVGRIGRSRRIAMLGDMLEMGPEAEALHAGLATHPALDRIDVVHCCGPLMKAMHAALPPAKRGVQVADSAKLADQIGRLVDAGDVVMVKGSLGARMARVVDGLKAMGRPAPERAAGDPDGDAD</sequence>
<dbReference type="InterPro" id="IPR000713">
    <property type="entry name" value="Mur_ligase_N"/>
</dbReference>
<dbReference type="InterPro" id="IPR005863">
    <property type="entry name" value="UDP-N-AcMur_synth"/>
</dbReference>
<dbReference type="Proteomes" id="UP000199118">
    <property type="component" value="Unassembled WGS sequence"/>
</dbReference>
<comment type="function">
    <text evidence="10 11">Involved in cell wall formation. Catalyzes the final step in the synthesis of UDP-N-acetylmuramoyl-pentapeptide, the precursor of murein.</text>
</comment>
<evidence type="ECO:0000256" key="10">
    <source>
        <dbReference type="HAMAP-Rule" id="MF_02019"/>
    </source>
</evidence>
<evidence type="ECO:0000313" key="16">
    <source>
        <dbReference type="Proteomes" id="UP000199118"/>
    </source>
</evidence>
<keyword evidence="16" id="KW-1185">Reference proteome</keyword>
<dbReference type="GO" id="GO:0008360">
    <property type="term" value="P:regulation of cell shape"/>
    <property type="evidence" value="ECO:0007669"/>
    <property type="project" value="UniProtKB-KW"/>
</dbReference>
<reference evidence="15 16" key="1">
    <citation type="submission" date="2016-10" db="EMBL/GenBank/DDBJ databases">
        <authorList>
            <person name="de Groot N.N."/>
        </authorList>
    </citation>
    <scope>NUCLEOTIDE SEQUENCE [LARGE SCALE GENOMIC DNA]</scope>
    <source>
        <strain evidence="15 16">DSM 17890</strain>
    </source>
</reference>
<keyword evidence="6 10" id="KW-0133">Cell shape</keyword>
<evidence type="ECO:0000313" key="15">
    <source>
        <dbReference type="EMBL" id="SDX79126.1"/>
    </source>
</evidence>
<keyword evidence="1 10" id="KW-0963">Cytoplasm</keyword>
<evidence type="ECO:0000256" key="8">
    <source>
        <dbReference type="ARBA" id="ARBA00023306"/>
    </source>
</evidence>
<evidence type="ECO:0000256" key="3">
    <source>
        <dbReference type="ARBA" id="ARBA00022618"/>
    </source>
</evidence>
<dbReference type="Gene3D" id="3.40.1190.10">
    <property type="entry name" value="Mur-like, catalytic domain"/>
    <property type="match status" value="1"/>
</dbReference>
<dbReference type="NCBIfam" id="TIGR01143">
    <property type="entry name" value="murF"/>
    <property type="match status" value="1"/>
</dbReference>
<evidence type="ECO:0000256" key="6">
    <source>
        <dbReference type="ARBA" id="ARBA00022960"/>
    </source>
</evidence>
<dbReference type="InterPro" id="IPR013221">
    <property type="entry name" value="Mur_ligase_cen"/>
</dbReference>
<keyword evidence="9 10" id="KW-0961">Cell wall biogenesis/degradation</keyword>
<evidence type="ECO:0000256" key="7">
    <source>
        <dbReference type="ARBA" id="ARBA00022984"/>
    </source>
</evidence>
<evidence type="ECO:0000259" key="13">
    <source>
        <dbReference type="Pfam" id="PF02875"/>
    </source>
</evidence>
<name>A0A1H3EK43_9RHOB</name>
<evidence type="ECO:0000256" key="9">
    <source>
        <dbReference type="ARBA" id="ARBA00023316"/>
    </source>
</evidence>
<dbReference type="GO" id="GO:0051301">
    <property type="term" value="P:cell division"/>
    <property type="evidence" value="ECO:0007669"/>
    <property type="project" value="UniProtKB-KW"/>
</dbReference>
<dbReference type="Gene3D" id="3.40.1390.10">
    <property type="entry name" value="MurE/MurF, N-terminal domain"/>
    <property type="match status" value="1"/>
</dbReference>
<dbReference type="UniPathway" id="UPA00219"/>
<comment type="catalytic activity">
    <reaction evidence="10 11">
        <text>D-alanyl-D-alanine + UDP-N-acetyl-alpha-D-muramoyl-L-alanyl-gamma-D-glutamyl-meso-2,6-diaminopimelate + ATP = UDP-N-acetyl-alpha-D-muramoyl-L-alanyl-gamma-D-glutamyl-meso-2,6-diaminopimeloyl-D-alanyl-D-alanine + ADP + phosphate + H(+)</text>
        <dbReference type="Rhea" id="RHEA:28374"/>
        <dbReference type="ChEBI" id="CHEBI:15378"/>
        <dbReference type="ChEBI" id="CHEBI:30616"/>
        <dbReference type="ChEBI" id="CHEBI:43474"/>
        <dbReference type="ChEBI" id="CHEBI:57822"/>
        <dbReference type="ChEBI" id="CHEBI:61386"/>
        <dbReference type="ChEBI" id="CHEBI:83905"/>
        <dbReference type="ChEBI" id="CHEBI:456216"/>
        <dbReference type="EC" id="6.3.2.10"/>
    </reaction>
</comment>
<dbReference type="GO" id="GO:0009252">
    <property type="term" value="P:peptidoglycan biosynthetic process"/>
    <property type="evidence" value="ECO:0007669"/>
    <property type="project" value="UniProtKB-UniRule"/>
</dbReference>
<keyword evidence="4 10" id="KW-0547">Nucleotide-binding</keyword>
<comment type="subcellular location">
    <subcellularLocation>
        <location evidence="10 11">Cytoplasm</location>
    </subcellularLocation>
</comment>
<dbReference type="SUPFAM" id="SSF53623">
    <property type="entry name" value="MurD-like peptide ligases, catalytic domain"/>
    <property type="match status" value="1"/>
</dbReference>
<comment type="pathway">
    <text evidence="10 11">Cell wall biogenesis; peptidoglycan biosynthesis.</text>
</comment>
<dbReference type="RefSeq" id="WP_092684727.1">
    <property type="nucleotide sequence ID" value="NZ_FNMZ01000010.1"/>
</dbReference>
<proteinExistence type="inferred from homology"/>
<organism evidence="15 16">
    <name type="scientific">Albimonas donghaensis</name>
    <dbReference type="NCBI Taxonomy" id="356660"/>
    <lineage>
        <taxon>Bacteria</taxon>
        <taxon>Pseudomonadati</taxon>
        <taxon>Pseudomonadota</taxon>
        <taxon>Alphaproteobacteria</taxon>
        <taxon>Rhodobacterales</taxon>
        <taxon>Paracoccaceae</taxon>
        <taxon>Albimonas</taxon>
    </lineage>
</organism>
<evidence type="ECO:0000256" key="1">
    <source>
        <dbReference type="ARBA" id="ARBA00022490"/>
    </source>
</evidence>